<dbReference type="KEGG" id="rru:Rru_A3134"/>
<dbReference type="EC" id="6.2.1.26" evidence="4"/>
<dbReference type="Pfam" id="PF00501">
    <property type="entry name" value="AMP-binding"/>
    <property type="match status" value="1"/>
</dbReference>
<evidence type="ECO:0000313" key="4">
    <source>
        <dbReference type="EMBL" id="ABC23929.1"/>
    </source>
</evidence>
<gene>
    <name evidence="4" type="ordered locus">Rru_A3134</name>
</gene>
<dbReference type="InterPro" id="IPR020845">
    <property type="entry name" value="AMP-binding_CS"/>
</dbReference>
<dbReference type="Pfam" id="PF13193">
    <property type="entry name" value="AMP-binding_C"/>
    <property type="match status" value="1"/>
</dbReference>
<dbReference type="Gene3D" id="3.30.300.30">
    <property type="match status" value="1"/>
</dbReference>
<name>Q2RPL6_RHORT</name>
<dbReference type="InterPro" id="IPR017529">
    <property type="entry name" value="AcylCoA_ligase_PEP_1"/>
</dbReference>
<dbReference type="NCBIfam" id="TIGR03098">
    <property type="entry name" value="ligase_PEP_1"/>
    <property type="match status" value="1"/>
</dbReference>
<dbReference type="EnsemblBacteria" id="ABC23929">
    <property type="protein sequence ID" value="ABC23929"/>
    <property type="gene ID" value="Rru_A3134"/>
</dbReference>
<keyword evidence="4" id="KW-0436">Ligase</keyword>
<protein>
    <submittedName>
        <fullName evidence="4">AMP-dependent synthetase and ligase</fullName>
        <ecNumber evidence="4">6.2.1.26</ecNumber>
    </submittedName>
</protein>
<keyword evidence="5" id="KW-1185">Reference proteome</keyword>
<dbReference type="RefSeq" id="WP_011390882.1">
    <property type="nucleotide sequence ID" value="NC_007643.1"/>
</dbReference>
<evidence type="ECO:0000259" key="3">
    <source>
        <dbReference type="Pfam" id="PF13193"/>
    </source>
</evidence>
<dbReference type="InterPro" id="IPR045851">
    <property type="entry name" value="AMP-bd_C_sf"/>
</dbReference>
<dbReference type="PhylomeDB" id="Q2RPL6"/>
<feature type="region of interest" description="Disordered" evidence="1">
    <location>
        <begin position="517"/>
        <end position="538"/>
    </location>
</feature>
<dbReference type="PROSITE" id="PS00455">
    <property type="entry name" value="AMP_BINDING"/>
    <property type="match status" value="1"/>
</dbReference>
<proteinExistence type="predicted"/>
<feature type="compositionally biased region" description="Basic and acidic residues" evidence="1">
    <location>
        <begin position="520"/>
        <end position="538"/>
    </location>
</feature>
<organism evidence="4 5">
    <name type="scientific">Rhodospirillum rubrum (strain ATCC 11170 / ATH 1.1.1 / DSM 467 / LMG 4362 / NCIMB 8255 / S1)</name>
    <dbReference type="NCBI Taxonomy" id="269796"/>
    <lineage>
        <taxon>Bacteria</taxon>
        <taxon>Pseudomonadati</taxon>
        <taxon>Pseudomonadota</taxon>
        <taxon>Alphaproteobacteria</taxon>
        <taxon>Rhodospirillales</taxon>
        <taxon>Rhodospirillaceae</taxon>
        <taxon>Rhodospirillum</taxon>
    </lineage>
</organism>
<dbReference type="GO" id="GO:0008756">
    <property type="term" value="F:o-succinylbenzoate-CoA ligase activity"/>
    <property type="evidence" value="ECO:0007669"/>
    <property type="project" value="UniProtKB-EC"/>
</dbReference>
<dbReference type="InterPro" id="IPR025110">
    <property type="entry name" value="AMP-bd_C"/>
</dbReference>
<dbReference type="SUPFAM" id="SSF56801">
    <property type="entry name" value="Acetyl-CoA synthetase-like"/>
    <property type="match status" value="1"/>
</dbReference>
<dbReference type="PATRIC" id="fig|269796.9.peg.3247"/>
<dbReference type="InterPro" id="IPR042099">
    <property type="entry name" value="ANL_N_sf"/>
</dbReference>
<dbReference type="PANTHER" id="PTHR43767:SF1">
    <property type="entry name" value="NONRIBOSOMAL PEPTIDE SYNTHASE PES1 (EUROFUNG)-RELATED"/>
    <property type="match status" value="1"/>
</dbReference>
<dbReference type="AlphaFoldDB" id="Q2RPL6"/>
<feature type="region of interest" description="Disordered" evidence="1">
    <location>
        <begin position="135"/>
        <end position="156"/>
    </location>
</feature>
<dbReference type="EMBL" id="CP000230">
    <property type="protein sequence ID" value="ABC23929.1"/>
    <property type="molecule type" value="Genomic_DNA"/>
</dbReference>
<dbReference type="PANTHER" id="PTHR43767">
    <property type="entry name" value="LONG-CHAIN-FATTY-ACID--COA LIGASE"/>
    <property type="match status" value="1"/>
</dbReference>
<dbReference type="CDD" id="cd05922">
    <property type="entry name" value="FACL_like_6"/>
    <property type="match status" value="1"/>
</dbReference>
<dbReference type="InterPro" id="IPR000873">
    <property type="entry name" value="AMP-dep_synth/lig_dom"/>
</dbReference>
<sequence>MRALFGLSDLLARACDHTPAATALSQAGAISRSAPPCLTYEGLFNRVCRLASGFKALGLRPGERVAVIAEKRFDAVAAMFAVAHAGGVFVPINPVLKSPQIVHILADSAAKILVAPALRLALLDHTPPPSLTTLLRFGDPAPASPDPPPGGESLDLDALAGAGDPIAAHPVVDDDPACFFYTSGSTGLPKAVVVTHRNLIAGAQSVASRLDNRPDDRLLAALPLGFDAGFSQLTTAFAVGAEAVLHDYLLPQDVITACAHHRITGLTGVPPLWAQLARLDWPPAATASLRFLASTGGAMPAAVLARLRALAPLARIHLMYGLTEAFRSTTLDPERVGRKPGSVGRAVANAEVLVLHPDGGRCAPNEIGEIVHRGAFVAKGYWNDPEGTARRFRPIPPHPGEPSRPGLAVWSGDLGWQDDEGDLTIVGRSEGLIKTSGYRVSPTEIEAPAHASGLIEDAVAFGLPDPLLGERLALVVTAPPGGAPVDLDALRRHLRAQLPAYLVPALLTQVDSLPRTASGKADRAAARARMLKDQESPP</sequence>
<feature type="domain" description="AMP-dependent synthetase/ligase" evidence="2">
    <location>
        <begin position="12"/>
        <end position="382"/>
    </location>
</feature>
<dbReference type="HOGENOM" id="CLU_000022_59_0_5"/>
<dbReference type="STRING" id="269796.Rru_A3134"/>
<accession>Q2RPL6</accession>
<evidence type="ECO:0000313" key="5">
    <source>
        <dbReference type="Proteomes" id="UP000001929"/>
    </source>
</evidence>
<evidence type="ECO:0000259" key="2">
    <source>
        <dbReference type="Pfam" id="PF00501"/>
    </source>
</evidence>
<dbReference type="eggNOG" id="COG0318">
    <property type="taxonomic scope" value="Bacteria"/>
</dbReference>
<dbReference type="InterPro" id="IPR050237">
    <property type="entry name" value="ATP-dep_AMP-bd_enzyme"/>
</dbReference>
<reference evidence="4 5" key="1">
    <citation type="journal article" date="2011" name="Stand. Genomic Sci.">
        <title>Complete genome sequence of Rhodospirillum rubrum type strain (S1).</title>
        <authorList>
            <person name="Munk A.C."/>
            <person name="Copeland A."/>
            <person name="Lucas S."/>
            <person name="Lapidus A."/>
            <person name="Del Rio T.G."/>
            <person name="Barry K."/>
            <person name="Detter J.C."/>
            <person name="Hammon N."/>
            <person name="Israni S."/>
            <person name="Pitluck S."/>
            <person name="Brettin T."/>
            <person name="Bruce D."/>
            <person name="Han C."/>
            <person name="Tapia R."/>
            <person name="Gilna P."/>
            <person name="Schmutz J."/>
            <person name="Larimer F."/>
            <person name="Land M."/>
            <person name="Kyrpides N.C."/>
            <person name="Mavromatis K."/>
            <person name="Richardson P."/>
            <person name="Rohde M."/>
            <person name="Goker M."/>
            <person name="Klenk H.P."/>
            <person name="Zhang Y."/>
            <person name="Roberts G.P."/>
            <person name="Reslewic S."/>
            <person name="Schwartz D.C."/>
        </authorList>
    </citation>
    <scope>NUCLEOTIDE SEQUENCE [LARGE SCALE GENOMIC DNA]</scope>
    <source>
        <strain evidence="5">ATCC 11170 / ATH 1.1.1 / DSM 467 / LMG 4362 / NCIMB 8255 / S1</strain>
    </source>
</reference>
<evidence type="ECO:0000256" key="1">
    <source>
        <dbReference type="SAM" id="MobiDB-lite"/>
    </source>
</evidence>
<dbReference type="Proteomes" id="UP000001929">
    <property type="component" value="Chromosome"/>
</dbReference>
<feature type="domain" description="AMP-binding enzyme C-terminal" evidence="3">
    <location>
        <begin position="444"/>
        <end position="520"/>
    </location>
</feature>
<dbReference type="Gene3D" id="3.40.50.12780">
    <property type="entry name" value="N-terminal domain of ligase-like"/>
    <property type="match status" value="1"/>
</dbReference>